<keyword evidence="1" id="KW-1133">Transmembrane helix</keyword>
<dbReference type="Proteomes" id="UP000215914">
    <property type="component" value="Unassembled WGS sequence"/>
</dbReference>
<dbReference type="Gramene" id="mRNA:HanXRQr2_Chr05g0220101">
    <property type="protein sequence ID" value="CDS:HanXRQr2_Chr05g0220101.1"/>
    <property type="gene ID" value="HanXRQr2_Chr05g0220101"/>
</dbReference>
<evidence type="ECO:0000256" key="1">
    <source>
        <dbReference type="SAM" id="Phobius"/>
    </source>
</evidence>
<sequence>MHLVPSKIFPPKPNPASIPFSPKFATFTLSSVLLSLYLPLHISINLEFTLLFVAFPLLFSRSSFLTGETGDVNKHRRPSFYKSIGETASAMFLTIIEVPPSSAKYLLGYK</sequence>
<reference evidence="2" key="1">
    <citation type="journal article" date="2017" name="Nature">
        <title>The sunflower genome provides insights into oil metabolism, flowering and Asterid evolution.</title>
        <authorList>
            <person name="Badouin H."/>
            <person name="Gouzy J."/>
            <person name="Grassa C.J."/>
            <person name="Murat F."/>
            <person name="Staton S.E."/>
            <person name="Cottret L."/>
            <person name="Lelandais-Briere C."/>
            <person name="Owens G.L."/>
            <person name="Carrere S."/>
            <person name="Mayjonade B."/>
            <person name="Legrand L."/>
            <person name="Gill N."/>
            <person name="Kane N.C."/>
            <person name="Bowers J.E."/>
            <person name="Hubner S."/>
            <person name="Bellec A."/>
            <person name="Berard A."/>
            <person name="Berges H."/>
            <person name="Blanchet N."/>
            <person name="Boniface M.C."/>
            <person name="Brunel D."/>
            <person name="Catrice O."/>
            <person name="Chaidir N."/>
            <person name="Claudel C."/>
            <person name="Donnadieu C."/>
            <person name="Faraut T."/>
            <person name="Fievet G."/>
            <person name="Helmstetter N."/>
            <person name="King M."/>
            <person name="Knapp S.J."/>
            <person name="Lai Z."/>
            <person name="Le Paslier M.C."/>
            <person name="Lippi Y."/>
            <person name="Lorenzon L."/>
            <person name="Mandel J.R."/>
            <person name="Marage G."/>
            <person name="Marchand G."/>
            <person name="Marquand E."/>
            <person name="Bret-Mestries E."/>
            <person name="Morien E."/>
            <person name="Nambeesan S."/>
            <person name="Nguyen T."/>
            <person name="Pegot-Espagnet P."/>
            <person name="Pouilly N."/>
            <person name="Raftis F."/>
            <person name="Sallet E."/>
            <person name="Schiex T."/>
            <person name="Thomas J."/>
            <person name="Vandecasteele C."/>
            <person name="Vares D."/>
            <person name="Vear F."/>
            <person name="Vautrin S."/>
            <person name="Crespi M."/>
            <person name="Mangin B."/>
            <person name="Burke J.M."/>
            <person name="Salse J."/>
            <person name="Munos S."/>
            <person name="Vincourt P."/>
            <person name="Rieseberg L.H."/>
            <person name="Langlade N.B."/>
        </authorList>
    </citation>
    <scope>NUCLEOTIDE SEQUENCE</scope>
    <source>
        <tissue evidence="2">Leaves</tissue>
    </source>
</reference>
<feature type="transmembrane region" description="Helical" evidence="1">
    <location>
        <begin position="36"/>
        <end position="59"/>
    </location>
</feature>
<proteinExistence type="predicted"/>
<reference evidence="2" key="2">
    <citation type="submission" date="2020-06" db="EMBL/GenBank/DDBJ databases">
        <title>Helianthus annuus Genome sequencing and assembly Release 2.</title>
        <authorList>
            <person name="Gouzy J."/>
            <person name="Langlade N."/>
            <person name="Munos S."/>
        </authorList>
    </citation>
    <scope>NUCLEOTIDE SEQUENCE</scope>
    <source>
        <tissue evidence="2">Leaves</tissue>
    </source>
</reference>
<keyword evidence="1" id="KW-0812">Transmembrane</keyword>
<gene>
    <name evidence="2" type="ORF">HanXRQr2_Chr05g0220101</name>
</gene>
<evidence type="ECO:0000313" key="2">
    <source>
        <dbReference type="EMBL" id="KAF5806330.1"/>
    </source>
</evidence>
<name>A0A9K3NNJ4_HELAN</name>
<evidence type="ECO:0000313" key="3">
    <source>
        <dbReference type="Proteomes" id="UP000215914"/>
    </source>
</evidence>
<dbReference type="AlphaFoldDB" id="A0A9K3NNJ4"/>
<protein>
    <submittedName>
        <fullName evidence="2">Uncharacterized protein</fullName>
    </submittedName>
</protein>
<dbReference type="EMBL" id="MNCJ02000320">
    <property type="protein sequence ID" value="KAF5806330.1"/>
    <property type="molecule type" value="Genomic_DNA"/>
</dbReference>
<organism evidence="2 3">
    <name type="scientific">Helianthus annuus</name>
    <name type="common">Common sunflower</name>
    <dbReference type="NCBI Taxonomy" id="4232"/>
    <lineage>
        <taxon>Eukaryota</taxon>
        <taxon>Viridiplantae</taxon>
        <taxon>Streptophyta</taxon>
        <taxon>Embryophyta</taxon>
        <taxon>Tracheophyta</taxon>
        <taxon>Spermatophyta</taxon>
        <taxon>Magnoliopsida</taxon>
        <taxon>eudicotyledons</taxon>
        <taxon>Gunneridae</taxon>
        <taxon>Pentapetalae</taxon>
        <taxon>asterids</taxon>
        <taxon>campanulids</taxon>
        <taxon>Asterales</taxon>
        <taxon>Asteraceae</taxon>
        <taxon>Asteroideae</taxon>
        <taxon>Heliantheae alliance</taxon>
        <taxon>Heliantheae</taxon>
        <taxon>Helianthus</taxon>
    </lineage>
</organism>
<accession>A0A9K3NNJ4</accession>
<keyword evidence="3" id="KW-1185">Reference proteome</keyword>
<comment type="caution">
    <text evidence="2">The sequence shown here is derived from an EMBL/GenBank/DDBJ whole genome shotgun (WGS) entry which is preliminary data.</text>
</comment>
<keyword evidence="1" id="KW-0472">Membrane</keyword>